<protein>
    <submittedName>
        <fullName evidence="1">Uncharacterized protein</fullName>
    </submittedName>
</protein>
<name>A0A8S1KQ17_9CILI</name>
<evidence type="ECO:0000313" key="2">
    <source>
        <dbReference type="Proteomes" id="UP000692954"/>
    </source>
</evidence>
<organism evidence="1 2">
    <name type="scientific">Paramecium sonneborni</name>
    <dbReference type="NCBI Taxonomy" id="65129"/>
    <lineage>
        <taxon>Eukaryota</taxon>
        <taxon>Sar</taxon>
        <taxon>Alveolata</taxon>
        <taxon>Ciliophora</taxon>
        <taxon>Intramacronucleata</taxon>
        <taxon>Oligohymenophorea</taxon>
        <taxon>Peniculida</taxon>
        <taxon>Parameciidae</taxon>
        <taxon>Paramecium</taxon>
    </lineage>
</organism>
<proteinExistence type="predicted"/>
<sequence length="41" mass="4950">MYKDIRNIVETQPLNDQQKIIQQQEPQVGVKYSQFSQTFDY</sequence>
<dbReference type="Proteomes" id="UP000692954">
    <property type="component" value="Unassembled WGS sequence"/>
</dbReference>
<reference evidence="1" key="1">
    <citation type="submission" date="2021-01" db="EMBL/GenBank/DDBJ databases">
        <authorList>
            <consortium name="Genoscope - CEA"/>
            <person name="William W."/>
        </authorList>
    </citation>
    <scope>NUCLEOTIDE SEQUENCE</scope>
</reference>
<keyword evidence="2" id="KW-1185">Reference proteome</keyword>
<evidence type="ECO:0000313" key="1">
    <source>
        <dbReference type="EMBL" id="CAD8057419.1"/>
    </source>
</evidence>
<dbReference type="AlphaFoldDB" id="A0A8S1KQ17"/>
<accession>A0A8S1KQ17</accession>
<gene>
    <name evidence="1" type="ORF">PSON_ATCC_30995.1.T0110208</name>
</gene>
<comment type="caution">
    <text evidence="1">The sequence shown here is derived from an EMBL/GenBank/DDBJ whole genome shotgun (WGS) entry which is preliminary data.</text>
</comment>
<dbReference type="EMBL" id="CAJJDN010000011">
    <property type="protein sequence ID" value="CAD8057419.1"/>
    <property type="molecule type" value="Genomic_DNA"/>
</dbReference>